<evidence type="ECO:0000256" key="5">
    <source>
        <dbReference type="ARBA" id="ARBA00022692"/>
    </source>
</evidence>
<dbReference type="Pfam" id="PF07715">
    <property type="entry name" value="Plug"/>
    <property type="match status" value="1"/>
</dbReference>
<dbReference type="GO" id="GO:0006826">
    <property type="term" value="P:iron ion transport"/>
    <property type="evidence" value="ECO:0007669"/>
    <property type="project" value="UniProtKB-KW"/>
</dbReference>
<dbReference type="InterPro" id="IPR039426">
    <property type="entry name" value="TonB-dep_rcpt-like"/>
</dbReference>
<evidence type="ECO:0000256" key="6">
    <source>
        <dbReference type="ARBA" id="ARBA00023004"/>
    </source>
</evidence>
<dbReference type="Gene3D" id="2.40.170.20">
    <property type="entry name" value="TonB-dependent receptor, beta-barrel domain"/>
    <property type="match status" value="2"/>
</dbReference>
<keyword evidence="7" id="KW-0406">Ion transport</keyword>
<organism evidence="15 16">
    <name type="scientific">Colwellia psychrerythraea</name>
    <name type="common">Vibrio psychroerythus</name>
    <dbReference type="NCBI Taxonomy" id="28229"/>
    <lineage>
        <taxon>Bacteria</taxon>
        <taxon>Pseudomonadati</taxon>
        <taxon>Pseudomonadota</taxon>
        <taxon>Gammaproteobacteria</taxon>
        <taxon>Alteromonadales</taxon>
        <taxon>Colwelliaceae</taxon>
        <taxon>Colwellia</taxon>
    </lineage>
</organism>
<keyword evidence="2 11" id="KW-0813">Transport</keyword>
<keyword evidence="6" id="KW-0408">Iron</keyword>
<evidence type="ECO:0000256" key="8">
    <source>
        <dbReference type="ARBA" id="ARBA00023077"/>
    </source>
</evidence>
<evidence type="ECO:0000259" key="13">
    <source>
        <dbReference type="Pfam" id="PF00593"/>
    </source>
</evidence>
<reference evidence="15 16" key="1">
    <citation type="submission" date="2014-08" db="EMBL/GenBank/DDBJ databases">
        <title>Genomic and Phenotypic Diversity of Colwellia psychrerythraea strains from Disparate Marine Basins.</title>
        <authorList>
            <person name="Techtmann S.M."/>
            <person name="Stelling S.C."/>
            <person name="Utturkar S.M."/>
            <person name="Alshibli N."/>
            <person name="Harris A."/>
            <person name="Brown S.D."/>
            <person name="Hazen T.C."/>
        </authorList>
    </citation>
    <scope>NUCLEOTIDE SEQUENCE [LARGE SCALE GENOMIC DNA]</scope>
    <source>
        <strain evidence="15 16">GAB14E</strain>
    </source>
</reference>
<name>A0A099KL18_COLPS</name>
<evidence type="ECO:0000313" key="16">
    <source>
        <dbReference type="Proteomes" id="UP000029868"/>
    </source>
</evidence>
<evidence type="ECO:0000256" key="1">
    <source>
        <dbReference type="ARBA" id="ARBA00004571"/>
    </source>
</evidence>
<evidence type="ECO:0000256" key="4">
    <source>
        <dbReference type="ARBA" id="ARBA00022496"/>
    </source>
</evidence>
<proteinExistence type="inferred from homology"/>
<evidence type="ECO:0000256" key="2">
    <source>
        <dbReference type="ARBA" id="ARBA00022448"/>
    </source>
</evidence>
<dbReference type="SUPFAM" id="SSF56935">
    <property type="entry name" value="Porins"/>
    <property type="match status" value="1"/>
</dbReference>
<dbReference type="InterPro" id="IPR036942">
    <property type="entry name" value="Beta-barrel_TonB_sf"/>
</dbReference>
<protein>
    <submittedName>
        <fullName evidence="15">TonB-dependent receptor</fullName>
    </submittedName>
</protein>
<keyword evidence="4" id="KW-0410">Iron transport</keyword>
<dbReference type="PROSITE" id="PS52016">
    <property type="entry name" value="TONB_DEPENDENT_REC_3"/>
    <property type="match status" value="1"/>
</dbReference>
<evidence type="ECO:0000313" key="15">
    <source>
        <dbReference type="EMBL" id="KGJ90602.1"/>
    </source>
</evidence>
<keyword evidence="9 11" id="KW-0472">Membrane</keyword>
<dbReference type="InterPro" id="IPR000531">
    <property type="entry name" value="Beta-barrel_TonB"/>
</dbReference>
<sequence>MNELSAEPSHITKGNIMKNNNITNKKSLIYMAIIANLSASSLTYAAEEVTEEKATNAVERIQVTARRKTETILEIPMAISSISAMEIADRNYTQAEDLYRTLAGAAMPGDELILRGLSGGNSDSPGTTATFVDDIPFEFTNLSDIERVEVLRGPQGTLYGSNAIGGTVRIITKKPKLDEFELFGSMVAGGEKDVAGYDSNMSLGINVPLMDDTLALRINGNLEHDQKQYVNMNTGVQSDEDNSFVRSQLLWQISDGIDFTLGYSNIKSAARGKTQGDRSQPEYYYDYALTDNPDAFHGYDVDIFTVDCPQGVERPECRMGTAPIALNGVPKKFQIWEAMDPWSEEETDLLTLNFNVDNLFEMASLAYAGSYRKVENASLHDWTRLDGVDMFQTWIINDWPTERTTHELRLQNFDTVSPLAWTLGVFYDRSEQNNVPNYQVQYHAGDDISLSVFEQWNETGEDMAAYGQNLFGNRQEHWQSSVIDSWDEELSFFADVSYVFDLGNAGDLEVNGGIRNYHISDNEITSSLGLWGTSNDELGGKESGNRYKFSLSYRPTNDLSAYALYSEGYRPGGNNAPLTGACLTDPTAGDYTERYESDQVQNYELGVKGLAFDNRFNYAVAIYQINWTDMLTDVYMDECGFSYTANGGSAKTQGIEFESTMQLTDDLTMTLNFSQTDSEILEDNDAIGAKKGDDMTMVPESNAYLAFDQGFSIMGKQAFVRADYTYYGEYKTHFDVKEEDIVPAYGYVNLSTRLEATEDVTISFHINNLLDDEAIKYKRSRSRSDSTIAQQYITYLQGRSISVRLDYTFF</sequence>
<dbReference type="PANTHER" id="PTHR32552">
    <property type="entry name" value="FERRICHROME IRON RECEPTOR-RELATED"/>
    <property type="match status" value="1"/>
</dbReference>
<dbReference type="AlphaFoldDB" id="A0A099KL18"/>
<feature type="domain" description="TonB-dependent receptor-like beta-barrel" evidence="13">
    <location>
        <begin position="336"/>
        <end position="769"/>
    </location>
</feature>
<evidence type="ECO:0000259" key="14">
    <source>
        <dbReference type="Pfam" id="PF07715"/>
    </source>
</evidence>
<comment type="subcellular location">
    <subcellularLocation>
        <location evidence="1 11">Cell outer membrane</location>
        <topology evidence="1 11">Multi-pass membrane protein</topology>
    </subcellularLocation>
</comment>
<comment type="caution">
    <text evidence="15">The sequence shown here is derived from an EMBL/GenBank/DDBJ whole genome shotgun (WGS) entry which is preliminary data.</text>
</comment>
<gene>
    <name evidence="15" type="ORF">GAB14E_3602</name>
</gene>
<dbReference type="EMBL" id="JQEC01000046">
    <property type="protein sequence ID" value="KGJ90602.1"/>
    <property type="molecule type" value="Genomic_DNA"/>
</dbReference>
<keyword evidence="15" id="KW-0675">Receptor</keyword>
<dbReference type="PANTHER" id="PTHR32552:SF81">
    <property type="entry name" value="TONB-DEPENDENT OUTER MEMBRANE RECEPTOR"/>
    <property type="match status" value="1"/>
</dbReference>
<evidence type="ECO:0000256" key="12">
    <source>
        <dbReference type="RuleBase" id="RU003357"/>
    </source>
</evidence>
<keyword evidence="10 11" id="KW-0998">Cell outer membrane</keyword>
<dbReference type="InterPro" id="IPR012910">
    <property type="entry name" value="Plug_dom"/>
</dbReference>
<comment type="similarity">
    <text evidence="11 12">Belongs to the TonB-dependent receptor family.</text>
</comment>
<evidence type="ECO:0000256" key="3">
    <source>
        <dbReference type="ARBA" id="ARBA00022452"/>
    </source>
</evidence>
<dbReference type="PATRIC" id="fig|28229.3.peg.3524"/>
<evidence type="ECO:0000256" key="10">
    <source>
        <dbReference type="ARBA" id="ARBA00023237"/>
    </source>
</evidence>
<evidence type="ECO:0000256" key="9">
    <source>
        <dbReference type="ARBA" id="ARBA00023136"/>
    </source>
</evidence>
<dbReference type="GO" id="GO:0009279">
    <property type="term" value="C:cell outer membrane"/>
    <property type="evidence" value="ECO:0007669"/>
    <property type="project" value="UniProtKB-SubCell"/>
</dbReference>
<keyword evidence="5 11" id="KW-0812">Transmembrane</keyword>
<keyword evidence="3 11" id="KW-1134">Transmembrane beta strand</keyword>
<evidence type="ECO:0000256" key="11">
    <source>
        <dbReference type="PROSITE-ProRule" id="PRU01360"/>
    </source>
</evidence>
<dbReference type="Proteomes" id="UP000029868">
    <property type="component" value="Unassembled WGS sequence"/>
</dbReference>
<accession>A0A099KL18</accession>
<feature type="domain" description="TonB-dependent receptor plug" evidence="14">
    <location>
        <begin position="73"/>
        <end position="167"/>
    </location>
</feature>
<keyword evidence="8 12" id="KW-0798">TonB box</keyword>
<evidence type="ECO:0000256" key="7">
    <source>
        <dbReference type="ARBA" id="ARBA00023065"/>
    </source>
</evidence>
<dbReference type="Pfam" id="PF00593">
    <property type="entry name" value="TonB_dep_Rec_b-barrel"/>
    <property type="match status" value="1"/>
</dbReference>